<protein>
    <submittedName>
        <fullName evidence="1">Potassium transporter TrkG</fullName>
    </submittedName>
</protein>
<evidence type="ECO:0000313" key="1">
    <source>
        <dbReference type="EMBL" id="MEJ7138824.1"/>
    </source>
</evidence>
<name>A0ACC6P3N6_9BURK</name>
<comment type="caution">
    <text evidence="1">The sequence shown here is derived from an EMBL/GenBank/DDBJ whole genome shotgun (WGS) entry which is preliminary data.</text>
</comment>
<keyword evidence="2" id="KW-1185">Reference proteome</keyword>
<sequence length="456" mass="49042">MRLWDPHSRIYYDVPDQRRGTLQLSPPLVLALGTVLLAFLGTLALKMPWAAHQPLEWVQAAFMATSAVTITGLAVIDPGSQLTVAGQMTLILLVQLGGLGFVTFAVLAAMSLGARIGIGQQMLAQEAYNQTHLAQAATTARAVLLYSLFFEAVGFVLLTLLWRDELGVRQAMYHGLFFSVSAFNNAGFSLHATSLMPFGGDAAVQTVISLLFLAGGLGFVVLLDIRHQRRWSRLSTNTRVVLTATAVLSLGAFVLIWLLEARNPKTLAPLAWPQQAVLAWFQAVTPRSAGFNSLDIASMTDASTVLMTALMFIGGGSMGTSGGIKLGTFVILVVATYAYLRRRDEVTLFGRSVPQRLVMKALSLALITLFLIFCGVFVLAALEPGLPLVDVMFEVVSALCTVGLSRGLTGQLSTVGQSVLIVLMIIGRLGPLTLGYILATPQTRRVRHPECEIQVG</sequence>
<dbReference type="Proteomes" id="UP001364695">
    <property type="component" value="Unassembled WGS sequence"/>
</dbReference>
<accession>A0ACC6P3N6</accession>
<reference evidence="1" key="1">
    <citation type="submission" date="2023-10" db="EMBL/GenBank/DDBJ databases">
        <title>Amphibacter perezi, gen. nov., sp. nov. a novel taxa of the family Comamonadaceae, class Betaproteobacteria isolated from the skin microbiota of Pelophylax perezi from different populations.</title>
        <authorList>
            <person name="Costa S."/>
            <person name="Proenca D.N."/>
            <person name="Lopes I."/>
            <person name="Morais P.V."/>
        </authorList>
    </citation>
    <scope>NUCLEOTIDE SEQUENCE</scope>
    <source>
        <strain evidence="1">SL12-8</strain>
    </source>
</reference>
<evidence type="ECO:0000313" key="2">
    <source>
        <dbReference type="Proteomes" id="UP001364695"/>
    </source>
</evidence>
<gene>
    <name evidence="1" type="ORF">RV045_10360</name>
</gene>
<proteinExistence type="predicted"/>
<dbReference type="EMBL" id="JAWDIE010000015">
    <property type="protein sequence ID" value="MEJ7138824.1"/>
    <property type="molecule type" value="Genomic_DNA"/>
</dbReference>
<organism evidence="1 2">
    <name type="scientific">Amphibiibacter pelophylacis</name>
    <dbReference type="NCBI Taxonomy" id="1799477"/>
    <lineage>
        <taxon>Bacteria</taxon>
        <taxon>Pseudomonadati</taxon>
        <taxon>Pseudomonadota</taxon>
        <taxon>Betaproteobacteria</taxon>
        <taxon>Burkholderiales</taxon>
        <taxon>Sphaerotilaceae</taxon>
        <taxon>Amphibiibacter</taxon>
    </lineage>
</organism>